<dbReference type="PATRIC" id="fig|742734.4.peg.2185"/>
<evidence type="ECO:0000256" key="3">
    <source>
        <dbReference type="ARBA" id="ARBA00022475"/>
    </source>
</evidence>
<dbReference type="GO" id="GO:0005886">
    <property type="term" value="C:plasma membrane"/>
    <property type="evidence" value="ECO:0007669"/>
    <property type="project" value="UniProtKB-SubCell"/>
</dbReference>
<evidence type="ECO:0008006" key="13">
    <source>
        <dbReference type="Google" id="ProtNLM"/>
    </source>
</evidence>
<dbReference type="GO" id="GO:0015808">
    <property type="term" value="P:L-alanine transport"/>
    <property type="evidence" value="ECO:0007669"/>
    <property type="project" value="TreeGrafter"/>
</dbReference>
<accession>A0A0J9C4N3</accession>
<dbReference type="GO" id="GO:0042941">
    <property type="term" value="P:D-alanine transmembrane transport"/>
    <property type="evidence" value="ECO:0007669"/>
    <property type="project" value="TreeGrafter"/>
</dbReference>
<gene>
    <name evidence="11" type="ORF">HMPREF9470_02038</name>
</gene>
<dbReference type="GeneID" id="93162025"/>
<keyword evidence="8 10" id="KW-0472">Membrane</keyword>
<evidence type="ECO:0000256" key="5">
    <source>
        <dbReference type="ARBA" id="ARBA00022692"/>
    </source>
</evidence>
<evidence type="ECO:0000256" key="8">
    <source>
        <dbReference type="ARBA" id="ARBA00023136"/>
    </source>
</evidence>
<protein>
    <recommendedName>
        <fullName evidence="13">Branched-chain amino acid ABC transporter permease</fullName>
    </recommendedName>
</protein>
<dbReference type="PANTHER" id="PTHR11795:SF371">
    <property type="entry name" value="HIGH-AFFINITY BRANCHED-CHAIN AMINO ACID TRANSPORT SYSTEM PERMEASE PROTEIN LIVH"/>
    <property type="match status" value="1"/>
</dbReference>
<feature type="transmembrane region" description="Helical" evidence="10">
    <location>
        <begin position="6"/>
        <end position="27"/>
    </location>
</feature>
<dbReference type="Proteomes" id="UP000037392">
    <property type="component" value="Unassembled WGS sequence"/>
</dbReference>
<evidence type="ECO:0000256" key="4">
    <source>
        <dbReference type="ARBA" id="ARBA00022519"/>
    </source>
</evidence>
<proteinExistence type="inferred from homology"/>
<dbReference type="PANTHER" id="PTHR11795">
    <property type="entry name" value="BRANCHED-CHAIN AMINO ACID TRANSPORT SYSTEM PERMEASE PROTEIN LIVH"/>
    <property type="match status" value="1"/>
</dbReference>
<dbReference type="GO" id="GO:0005304">
    <property type="term" value="F:L-valine transmembrane transporter activity"/>
    <property type="evidence" value="ECO:0007669"/>
    <property type="project" value="TreeGrafter"/>
</dbReference>
<comment type="similarity">
    <text evidence="9">Belongs to the binding-protein-dependent transport system permease family. LivHM subfamily.</text>
</comment>
<organism evidence="11 12">
    <name type="scientific">[Clostridium] citroniae WAL-19142</name>
    <dbReference type="NCBI Taxonomy" id="742734"/>
    <lineage>
        <taxon>Bacteria</taxon>
        <taxon>Bacillati</taxon>
        <taxon>Bacillota</taxon>
        <taxon>Clostridia</taxon>
        <taxon>Lachnospirales</taxon>
        <taxon>Lachnospiraceae</taxon>
        <taxon>Enterocloster</taxon>
    </lineage>
</organism>
<dbReference type="CDD" id="cd06582">
    <property type="entry name" value="TM_PBP1_LivH_like"/>
    <property type="match status" value="1"/>
</dbReference>
<dbReference type="GO" id="GO:1903806">
    <property type="term" value="P:L-isoleucine import across plasma membrane"/>
    <property type="evidence" value="ECO:0007669"/>
    <property type="project" value="TreeGrafter"/>
</dbReference>
<dbReference type="GO" id="GO:0015192">
    <property type="term" value="F:L-phenylalanine transmembrane transporter activity"/>
    <property type="evidence" value="ECO:0007669"/>
    <property type="project" value="TreeGrafter"/>
</dbReference>
<keyword evidence="7 10" id="KW-1133">Transmembrane helix</keyword>
<dbReference type="InterPro" id="IPR001851">
    <property type="entry name" value="ABC_transp_permease"/>
</dbReference>
<reference evidence="11 12" key="1">
    <citation type="submission" date="2011-04" db="EMBL/GenBank/DDBJ databases">
        <title>The Genome Sequence of Clostridium citroniae WAL-19142.</title>
        <authorList>
            <consortium name="The Broad Institute Genome Sequencing Platform"/>
            <person name="Earl A."/>
            <person name="Ward D."/>
            <person name="Feldgarden M."/>
            <person name="Gevers D."/>
            <person name="Warren Y.A."/>
            <person name="Tyrrell K.L."/>
            <person name="Citron D.M."/>
            <person name="Goldstein E.J."/>
            <person name="Daigneault M."/>
            <person name="Allen-Vercoe E."/>
            <person name="Young S.K."/>
            <person name="Zeng Q."/>
            <person name="Gargeya S."/>
            <person name="Fitzgerald M."/>
            <person name="Haas B."/>
            <person name="Abouelleil A."/>
            <person name="Alvarado L."/>
            <person name="Arachchi H.M."/>
            <person name="Berlin A."/>
            <person name="Brown A."/>
            <person name="Chapman S.B."/>
            <person name="Chen Z."/>
            <person name="Dunbar C."/>
            <person name="Freedman E."/>
            <person name="Gearin G."/>
            <person name="Gellesch M."/>
            <person name="Goldberg J."/>
            <person name="Griggs A."/>
            <person name="Gujja S."/>
            <person name="Heilman E.R."/>
            <person name="Heiman D."/>
            <person name="Howarth C."/>
            <person name="Larson L."/>
            <person name="Lui A."/>
            <person name="MacDonald P.J."/>
            <person name="Mehta T."/>
            <person name="Montmayeur A."/>
            <person name="Murphy C."/>
            <person name="Neiman D."/>
            <person name="Pearson M."/>
            <person name="Priest M."/>
            <person name="Roberts A."/>
            <person name="Saif S."/>
            <person name="Shea T."/>
            <person name="Shenoy N."/>
            <person name="Sisk P."/>
            <person name="Stolte C."/>
            <person name="Sykes S."/>
            <person name="White J."/>
            <person name="Yandava C."/>
            <person name="Wortman J."/>
            <person name="Nusbaum C."/>
            <person name="Birren B."/>
        </authorList>
    </citation>
    <scope>NUCLEOTIDE SEQUENCE [LARGE SCALE GENOMIC DNA]</scope>
    <source>
        <strain evidence="11 12">WAL-19142</strain>
    </source>
</reference>
<feature type="transmembrane region" description="Helical" evidence="10">
    <location>
        <begin position="189"/>
        <end position="213"/>
    </location>
</feature>
<keyword evidence="2" id="KW-0813">Transport</keyword>
<comment type="caution">
    <text evidence="11">The sequence shown here is derived from an EMBL/GenBank/DDBJ whole genome shotgun (WGS) entry which is preliminary data.</text>
</comment>
<evidence type="ECO:0000256" key="10">
    <source>
        <dbReference type="SAM" id="Phobius"/>
    </source>
</evidence>
<evidence type="ECO:0000313" key="12">
    <source>
        <dbReference type="Proteomes" id="UP000037392"/>
    </source>
</evidence>
<evidence type="ECO:0000256" key="9">
    <source>
        <dbReference type="ARBA" id="ARBA00037998"/>
    </source>
</evidence>
<feature type="transmembrane region" description="Helical" evidence="10">
    <location>
        <begin position="225"/>
        <end position="248"/>
    </location>
</feature>
<keyword evidence="4" id="KW-0997">Cell inner membrane</keyword>
<feature type="transmembrane region" description="Helical" evidence="10">
    <location>
        <begin position="135"/>
        <end position="159"/>
    </location>
</feature>
<keyword evidence="5 10" id="KW-0812">Transmembrane</keyword>
<feature type="transmembrane region" description="Helical" evidence="10">
    <location>
        <begin position="34"/>
        <end position="54"/>
    </location>
</feature>
<evidence type="ECO:0000313" key="11">
    <source>
        <dbReference type="EMBL" id="KMW20023.1"/>
    </source>
</evidence>
<name>A0A0J9C4N3_9FIRM</name>
<evidence type="ECO:0000256" key="6">
    <source>
        <dbReference type="ARBA" id="ARBA00022970"/>
    </source>
</evidence>
<feature type="transmembrane region" description="Helical" evidence="10">
    <location>
        <begin position="93"/>
        <end position="115"/>
    </location>
</feature>
<keyword evidence="3" id="KW-1003">Cell membrane</keyword>
<sequence>MFIQQLANGLSVGSVYALMAVGYALIYSLMNFTNFAHSITVTIGAFTTFFFLTYAMQDLLAGIIAGIIAAALLAAVIEFVAYRPLLKRNARRVYLMIIGLGISVMGDNLIIIAFSGRFRIFPVNFPSESIKIMGANVGLVDMLIFLVSMISLLVVELIIRKTKLGLAIRSAAFSLEATSLMGVDTFKLILSIFLIAGSLAGVAGTLLGAKYTAYPSLGTFYTNKAFICAVFGGLGSLPGAVVGALVLGVSEAMISAYVSTSLRDLFAYFLLIVILLIRPSGLMGKSSEDKA</sequence>
<keyword evidence="6" id="KW-0029">Amino-acid transport</keyword>
<dbReference type="EMBL" id="ADLK01000019">
    <property type="protein sequence ID" value="KMW20023.1"/>
    <property type="molecule type" value="Genomic_DNA"/>
</dbReference>
<feature type="transmembrane region" description="Helical" evidence="10">
    <location>
        <begin position="60"/>
        <end position="81"/>
    </location>
</feature>
<dbReference type="GO" id="GO:0015188">
    <property type="term" value="F:L-isoleucine transmembrane transporter activity"/>
    <property type="evidence" value="ECO:0007669"/>
    <property type="project" value="TreeGrafter"/>
</dbReference>
<evidence type="ECO:0000256" key="1">
    <source>
        <dbReference type="ARBA" id="ARBA00004651"/>
    </source>
</evidence>
<dbReference type="OrthoDB" id="9807115at2"/>
<dbReference type="AlphaFoldDB" id="A0A0J9C4N3"/>
<dbReference type="Pfam" id="PF02653">
    <property type="entry name" value="BPD_transp_2"/>
    <property type="match status" value="1"/>
</dbReference>
<comment type="subcellular location">
    <subcellularLocation>
        <location evidence="1">Cell membrane</location>
        <topology evidence="1">Multi-pass membrane protein</topology>
    </subcellularLocation>
</comment>
<dbReference type="GO" id="GO:0015190">
    <property type="term" value="F:L-leucine transmembrane transporter activity"/>
    <property type="evidence" value="ECO:0007669"/>
    <property type="project" value="TreeGrafter"/>
</dbReference>
<feature type="transmembrane region" description="Helical" evidence="10">
    <location>
        <begin position="254"/>
        <end position="277"/>
    </location>
</feature>
<evidence type="ECO:0000256" key="2">
    <source>
        <dbReference type="ARBA" id="ARBA00022448"/>
    </source>
</evidence>
<dbReference type="RefSeq" id="WP_048929783.1">
    <property type="nucleotide sequence ID" value="NZ_KQ235877.1"/>
</dbReference>
<dbReference type="InterPro" id="IPR052157">
    <property type="entry name" value="BCAA_transport_permease"/>
</dbReference>
<evidence type="ECO:0000256" key="7">
    <source>
        <dbReference type="ARBA" id="ARBA00022989"/>
    </source>
</evidence>